<feature type="transmembrane region" description="Helical" evidence="1">
    <location>
        <begin position="303"/>
        <end position="322"/>
    </location>
</feature>
<protein>
    <recommendedName>
        <fullName evidence="4">EpsG family protein</fullName>
    </recommendedName>
</protein>
<feature type="transmembrane region" description="Helical" evidence="1">
    <location>
        <begin position="223"/>
        <end position="241"/>
    </location>
</feature>
<dbReference type="EMBL" id="PNHQ01000004">
    <property type="protein sequence ID" value="PMC80219.1"/>
    <property type="molecule type" value="Genomic_DNA"/>
</dbReference>
<evidence type="ECO:0000313" key="2">
    <source>
        <dbReference type="EMBL" id="PMC80219.1"/>
    </source>
</evidence>
<dbReference type="InterPro" id="IPR049458">
    <property type="entry name" value="EpsG-like"/>
</dbReference>
<keyword evidence="1" id="KW-1133">Transmembrane helix</keyword>
<keyword evidence="3" id="KW-1185">Reference proteome</keyword>
<dbReference type="RefSeq" id="WP_102198888.1">
    <property type="nucleotide sequence ID" value="NZ_PNHQ01000004.1"/>
</dbReference>
<keyword evidence="1" id="KW-0812">Transmembrane</keyword>
<dbReference type="Pfam" id="PF14897">
    <property type="entry name" value="EpsG"/>
    <property type="match status" value="1"/>
</dbReference>
<reference evidence="2 3" key="1">
    <citation type="submission" date="2017-09" db="EMBL/GenBank/DDBJ databases">
        <title>Bacterial strain isolated from the female urinary microbiota.</title>
        <authorList>
            <person name="Thomas-White K."/>
            <person name="Kumar N."/>
            <person name="Forster S."/>
            <person name="Putonti C."/>
            <person name="Lawley T."/>
            <person name="Wolfe A.J."/>
        </authorList>
    </citation>
    <scope>NUCLEOTIDE SEQUENCE [LARGE SCALE GENOMIC DNA]</scope>
    <source>
        <strain evidence="2 3">UMB0240</strain>
    </source>
</reference>
<feature type="transmembrane region" description="Helical" evidence="1">
    <location>
        <begin position="72"/>
        <end position="93"/>
    </location>
</feature>
<proteinExistence type="predicted"/>
<gene>
    <name evidence="2" type="ORF">CJ191_02415</name>
</gene>
<evidence type="ECO:0000256" key="1">
    <source>
        <dbReference type="SAM" id="Phobius"/>
    </source>
</evidence>
<dbReference type="Proteomes" id="UP000235701">
    <property type="component" value="Unassembled WGS sequence"/>
</dbReference>
<accession>A0A2N6UF24</accession>
<feature type="transmembrane region" description="Helical" evidence="1">
    <location>
        <begin position="149"/>
        <end position="172"/>
    </location>
</feature>
<name>A0A2N6UF24_9LACT</name>
<dbReference type="AlphaFoldDB" id="A0A2N6UF24"/>
<keyword evidence="1" id="KW-0472">Membrane</keyword>
<evidence type="ECO:0000313" key="3">
    <source>
        <dbReference type="Proteomes" id="UP000235701"/>
    </source>
</evidence>
<feature type="transmembrane region" description="Helical" evidence="1">
    <location>
        <begin position="184"/>
        <end position="203"/>
    </location>
</feature>
<comment type="caution">
    <text evidence="2">The sequence shown here is derived from an EMBL/GenBank/DDBJ whole genome shotgun (WGS) entry which is preliminary data.</text>
</comment>
<evidence type="ECO:0008006" key="4">
    <source>
        <dbReference type="Google" id="ProtNLM"/>
    </source>
</evidence>
<dbReference type="OrthoDB" id="3010397at2"/>
<sequence length="363" mass="43309">MIWIVHIIAVNVLFLISYLRKSEDFFLKSTFIYSLFVFGQRWMVGTDFPNYLGYYLRSHIGREPLYFGLQELFAGLNLYFGLFIFLTLLITLINNFRFIKKLESNVSLVLYIYMFSEIYFAQMSQVRQFMAISFFINAFYYAYQNKYRTAIFTSVVGGLFHISGFFLIPFLFLKIKFNKATALYGLLLASILPLFNVSVIFKLPLFSAYSKYIDSIFNVNLSIFHYFKFYFMMVIIMFVIWNMKVRNTREIQMLFNGLIWYMLFYGASFQFAPFMRVSFYFKIFEIVFLALSINMLRLFSGYLTRILVVSVFIVVFVGFMVTDPYNIQDFQWRPLTIRESRSDDQLRQEIANYHNKILMKANE</sequence>
<organism evidence="2 3">
    <name type="scientific">Aerococcus viridans</name>
    <dbReference type="NCBI Taxonomy" id="1377"/>
    <lineage>
        <taxon>Bacteria</taxon>
        <taxon>Bacillati</taxon>
        <taxon>Bacillota</taxon>
        <taxon>Bacilli</taxon>
        <taxon>Lactobacillales</taxon>
        <taxon>Aerococcaceae</taxon>
        <taxon>Aerococcus</taxon>
    </lineage>
</organism>
<feature type="transmembrane region" description="Helical" evidence="1">
    <location>
        <begin position="253"/>
        <end position="271"/>
    </location>
</feature>